<dbReference type="InterPro" id="IPR013094">
    <property type="entry name" value="AB_hydrolase_3"/>
</dbReference>
<proteinExistence type="inferred from homology"/>
<dbReference type="Pfam" id="PF07859">
    <property type="entry name" value="Abhydrolase_3"/>
    <property type="match status" value="1"/>
</dbReference>
<evidence type="ECO:0000313" key="4">
    <source>
        <dbReference type="Proteomes" id="UP000593562"/>
    </source>
</evidence>
<protein>
    <submittedName>
        <fullName evidence="3">Exostosin family protein</fullName>
    </submittedName>
</protein>
<gene>
    <name evidence="3" type="ORF">HS088_TW08G00595</name>
</gene>
<dbReference type="PANTHER" id="PTHR23024:SF257">
    <property type="entry name" value="ALPHA_BETA HYDROLASE FOLD-3 DOMAIN-CONTAINING PROTEIN"/>
    <property type="match status" value="1"/>
</dbReference>
<dbReference type="Proteomes" id="UP000593562">
    <property type="component" value="Unassembled WGS sequence"/>
</dbReference>
<dbReference type="GO" id="GO:0016787">
    <property type="term" value="F:hydrolase activity"/>
    <property type="evidence" value="ECO:0007669"/>
    <property type="project" value="InterPro"/>
</dbReference>
<dbReference type="EMBL" id="JAAARO010000008">
    <property type="protein sequence ID" value="KAF5744007.1"/>
    <property type="molecule type" value="Genomic_DNA"/>
</dbReference>
<dbReference type="PANTHER" id="PTHR23024">
    <property type="entry name" value="ARYLACETAMIDE DEACETYLASE"/>
    <property type="match status" value="1"/>
</dbReference>
<feature type="domain" description="Alpha/beta hydrolase fold-3" evidence="2">
    <location>
        <begin position="73"/>
        <end position="281"/>
    </location>
</feature>
<name>A0A7J7DCD7_TRIWF</name>
<dbReference type="Gene3D" id="3.40.50.1820">
    <property type="entry name" value="alpha/beta hydrolase"/>
    <property type="match status" value="1"/>
</dbReference>
<dbReference type="SUPFAM" id="SSF53474">
    <property type="entry name" value="alpha/beta-Hydrolases"/>
    <property type="match status" value="1"/>
</dbReference>
<evidence type="ECO:0000313" key="3">
    <source>
        <dbReference type="EMBL" id="KAF5744007.1"/>
    </source>
</evidence>
<evidence type="ECO:0000256" key="1">
    <source>
        <dbReference type="ARBA" id="ARBA00010515"/>
    </source>
</evidence>
<dbReference type="InterPro" id="IPR050466">
    <property type="entry name" value="Carboxylest/Gibb_receptor"/>
</dbReference>
<accession>A0A7J7DCD7</accession>
<comment type="similarity">
    <text evidence="1">Belongs to the 'GDXG' lipolytic enzyme family.</text>
</comment>
<keyword evidence="4" id="KW-1185">Reference proteome</keyword>
<dbReference type="InterPro" id="IPR029058">
    <property type="entry name" value="AB_hydrolase_fold"/>
</dbReference>
<dbReference type="InParanoid" id="A0A7J7DCD7"/>
<sequence length="305" mass="33934">METQIVFQFGPFFRAYKDGRIERFFGRDIVPASTNTGTTTASTKDVLIEPKTRMSARIFIPNSLSPNQKLPLLVYFHGGAFLFGSPFCAEYHNFVSSLVAQANVVAVSIQYRLAPENPVPIAYEDSWAALKWVAAHAGVGHESWLTDYADFGRVFLGGDSAGATIAHNLALQAGLGEDLGEVKLSGICLIHPYFEREEGPDYVDKCWMYVCPTTSGLNDTRINPFVDSRLCMLGCDKVLICTAEKDDLRGKGLCYYETLKESRWVGEVEVFETEGEEHVFHLFKPDCDKAVALLNRVCSFLNQIS</sequence>
<comment type="caution">
    <text evidence="3">The sequence shown here is derived from an EMBL/GenBank/DDBJ whole genome shotgun (WGS) entry which is preliminary data.</text>
</comment>
<reference evidence="3 4" key="1">
    <citation type="journal article" date="2020" name="Nat. Commun.">
        <title>Genome of Tripterygium wilfordii and identification of cytochrome P450 involved in triptolide biosynthesis.</title>
        <authorList>
            <person name="Tu L."/>
            <person name="Su P."/>
            <person name="Zhang Z."/>
            <person name="Gao L."/>
            <person name="Wang J."/>
            <person name="Hu T."/>
            <person name="Zhou J."/>
            <person name="Zhang Y."/>
            <person name="Zhao Y."/>
            <person name="Liu Y."/>
            <person name="Song Y."/>
            <person name="Tong Y."/>
            <person name="Lu Y."/>
            <person name="Yang J."/>
            <person name="Xu C."/>
            <person name="Jia M."/>
            <person name="Peters R.J."/>
            <person name="Huang L."/>
            <person name="Gao W."/>
        </authorList>
    </citation>
    <scope>NUCLEOTIDE SEQUENCE [LARGE SCALE GENOMIC DNA]</scope>
    <source>
        <strain evidence="4">cv. XIE 37</strain>
        <tissue evidence="3">Leaf</tissue>
    </source>
</reference>
<evidence type="ECO:0000259" key="2">
    <source>
        <dbReference type="Pfam" id="PF07859"/>
    </source>
</evidence>
<organism evidence="3 4">
    <name type="scientific">Tripterygium wilfordii</name>
    <name type="common">Thunder God vine</name>
    <dbReference type="NCBI Taxonomy" id="458696"/>
    <lineage>
        <taxon>Eukaryota</taxon>
        <taxon>Viridiplantae</taxon>
        <taxon>Streptophyta</taxon>
        <taxon>Embryophyta</taxon>
        <taxon>Tracheophyta</taxon>
        <taxon>Spermatophyta</taxon>
        <taxon>Magnoliopsida</taxon>
        <taxon>eudicotyledons</taxon>
        <taxon>Gunneridae</taxon>
        <taxon>Pentapetalae</taxon>
        <taxon>rosids</taxon>
        <taxon>fabids</taxon>
        <taxon>Celastrales</taxon>
        <taxon>Celastraceae</taxon>
        <taxon>Tripterygium</taxon>
    </lineage>
</organism>
<dbReference type="AlphaFoldDB" id="A0A7J7DCD7"/>